<proteinExistence type="predicted"/>
<evidence type="ECO:0000313" key="2">
    <source>
        <dbReference type="Proteomes" id="UP000013897"/>
    </source>
</evidence>
<dbReference type="Proteomes" id="UP000013897">
    <property type="component" value="Unassembled WGS sequence"/>
</dbReference>
<reference evidence="1 2" key="1">
    <citation type="submission" date="2013-02" db="EMBL/GenBank/DDBJ databases">
        <title>The Genome Sequence of Enterococcus faecium HM1072.</title>
        <authorList>
            <consortium name="The Broad Institute Genome Sequencing Platform"/>
            <consortium name="The Broad Institute Genome Sequencing Center for Infectious Disease"/>
            <person name="Earl A.M."/>
            <person name="Gilmore M.S."/>
            <person name="Lebreton F."/>
            <person name="Courvalin P."/>
            <person name="Walker B."/>
            <person name="Young S.K."/>
            <person name="Zeng Q."/>
            <person name="Gargeya S."/>
            <person name="Fitzgerald M."/>
            <person name="Haas B."/>
            <person name="Abouelleil A."/>
            <person name="Alvarado L."/>
            <person name="Arachchi H.M."/>
            <person name="Berlin A.M."/>
            <person name="Chapman S.B."/>
            <person name="Dewar J."/>
            <person name="Goldberg J."/>
            <person name="Griggs A."/>
            <person name="Gujja S."/>
            <person name="Hansen M."/>
            <person name="Howarth C."/>
            <person name="Imamovic A."/>
            <person name="Larimer J."/>
            <person name="McCowan C."/>
            <person name="Murphy C."/>
            <person name="Neiman D."/>
            <person name="Pearson M."/>
            <person name="Priest M."/>
            <person name="Roberts A."/>
            <person name="Saif S."/>
            <person name="Shea T."/>
            <person name="Sisk P."/>
            <person name="Sykes S."/>
            <person name="Wortman J."/>
            <person name="Nusbaum C."/>
            <person name="Birren B."/>
        </authorList>
    </citation>
    <scope>NUCLEOTIDE SEQUENCE [LARGE SCALE GENOMIC DNA]</scope>
    <source>
        <strain evidence="1 2">HM1072</strain>
    </source>
</reference>
<evidence type="ECO:0000313" key="1">
    <source>
        <dbReference type="EMBL" id="EOM20467.1"/>
    </source>
</evidence>
<dbReference type="EMBL" id="AITY01000052">
    <property type="protein sequence ID" value="EOM20467.1"/>
    <property type="molecule type" value="Genomic_DNA"/>
</dbReference>
<comment type="caution">
    <text evidence="1">The sequence shown here is derived from an EMBL/GenBank/DDBJ whole genome shotgun (WGS) entry which is preliminary data.</text>
</comment>
<name>A0A829FES2_ENTFC</name>
<organism evidence="1 2">
    <name type="scientific">Enterococcus faecium EnGen0192</name>
    <dbReference type="NCBI Taxonomy" id="1157487"/>
    <lineage>
        <taxon>Bacteria</taxon>
        <taxon>Bacillati</taxon>
        <taxon>Bacillota</taxon>
        <taxon>Bacilli</taxon>
        <taxon>Lactobacillales</taxon>
        <taxon>Enterococcaceae</taxon>
        <taxon>Enterococcus</taxon>
    </lineage>
</organism>
<accession>A0A829FES2</accession>
<protein>
    <submittedName>
        <fullName evidence="1">Uncharacterized protein</fullName>
    </submittedName>
</protein>
<sequence>MKEVPTAKIKLTEVKELFDAGYEILGELRSEVNAPVVRAKFLN</sequence>
<gene>
    <name evidence="1" type="ORF">SSM_02624</name>
</gene>
<dbReference type="AlphaFoldDB" id="A0A829FES2"/>